<name>A0A6J5LF43_9CAUD</name>
<dbReference type="EMBL" id="LR796270">
    <property type="protein sequence ID" value="CAB4133308.1"/>
    <property type="molecule type" value="Genomic_DNA"/>
</dbReference>
<gene>
    <name evidence="2" type="ORF">UFOVP250_116</name>
</gene>
<protein>
    <submittedName>
        <fullName evidence="2">Uncharacterized protein</fullName>
    </submittedName>
</protein>
<evidence type="ECO:0000256" key="1">
    <source>
        <dbReference type="SAM" id="MobiDB-lite"/>
    </source>
</evidence>
<proteinExistence type="predicted"/>
<organism evidence="2">
    <name type="scientific">uncultured Caudovirales phage</name>
    <dbReference type="NCBI Taxonomy" id="2100421"/>
    <lineage>
        <taxon>Viruses</taxon>
        <taxon>Duplodnaviria</taxon>
        <taxon>Heunggongvirae</taxon>
        <taxon>Uroviricota</taxon>
        <taxon>Caudoviricetes</taxon>
        <taxon>Peduoviridae</taxon>
        <taxon>Maltschvirus</taxon>
        <taxon>Maltschvirus maltsch</taxon>
    </lineage>
</organism>
<feature type="region of interest" description="Disordered" evidence="1">
    <location>
        <begin position="1"/>
        <end position="29"/>
    </location>
</feature>
<reference evidence="2" key="1">
    <citation type="submission" date="2020-04" db="EMBL/GenBank/DDBJ databases">
        <authorList>
            <person name="Chiriac C."/>
            <person name="Salcher M."/>
            <person name="Ghai R."/>
            <person name="Kavagutti S V."/>
        </authorList>
    </citation>
    <scope>NUCLEOTIDE SEQUENCE</scope>
</reference>
<evidence type="ECO:0000313" key="2">
    <source>
        <dbReference type="EMBL" id="CAB4133308.1"/>
    </source>
</evidence>
<accession>A0A6J5LF43</accession>
<feature type="compositionally biased region" description="Acidic residues" evidence="1">
    <location>
        <begin position="1"/>
        <end position="17"/>
    </location>
</feature>
<sequence>MLEQFFDDEPVVQEEESSTPNTIQQRTKERTHELIGEVEGLFDGYINDWREKKNYAFLFNIGIKPMHARVIIKFCHKKIDEYNSAMVSKDEQVKEAYSCFTKPQMKKIVTWWESIIVDCNRLIEDGKVLSRMKREKNARKKGLDIRKKK</sequence>